<comment type="caution">
    <text evidence="1">The sequence shown here is derived from an EMBL/GenBank/DDBJ whole genome shotgun (WGS) entry which is preliminary data.</text>
</comment>
<name>A0A090QQC7_9GAMM</name>
<evidence type="ECO:0000313" key="2">
    <source>
        <dbReference type="Proteomes" id="UP000029227"/>
    </source>
</evidence>
<proteinExistence type="predicted"/>
<dbReference type="AlphaFoldDB" id="A0A090QQC7"/>
<evidence type="ECO:0000313" key="1">
    <source>
        <dbReference type="EMBL" id="GAL03989.1"/>
    </source>
</evidence>
<sequence>MKERKMSNTKLVMEATNEILGAVNEGLESFNHEMSIFNAAMKLKSEWTETLKKKRSDVKIKIALMESDLKLMSRYDDLKSKNMFGIVENNPDFKEVYNKLTQ</sequence>
<reference evidence="1 2" key="1">
    <citation type="journal article" date="2014" name="Genome Announc.">
        <title>Draft Genome Sequences of Two Vibrionaceae Species, Vibrio ponticus C121 and Photobacterium aphoticum C119, Isolated as Coral Reef Microbiota.</title>
        <authorList>
            <person name="Al-saari N."/>
            <person name="Meirelles P.M."/>
            <person name="Mino S."/>
            <person name="Suda W."/>
            <person name="Oshima K."/>
            <person name="Hattori M."/>
            <person name="Ohkuma M."/>
            <person name="Thompson F.L."/>
            <person name="Gomez-Gil B."/>
            <person name="Sawabe T."/>
            <person name="Sawabe T."/>
        </authorList>
    </citation>
    <scope>NUCLEOTIDE SEQUENCE [LARGE SCALE GENOMIC DNA]</scope>
    <source>
        <strain evidence="1 2">JCM 19237</strain>
    </source>
</reference>
<accession>A0A090QQC7</accession>
<organism evidence="1 2">
    <name type="scientific">Photobacterium aphoticum</name>
    <dbReference type="NCBI Taxonomy" id="754436"/>
    <lineage>
        <taxon>Bacteria</taxon>
        <taxon>Pseudomonadati</taxon>
        <taxon>Pseudomonadota</taxon>
        <taxon>Gammaproteobacteria</taxon>
        <taxon>Vibrionales</taxon>
        <taxon>Vibrionaceae</taxon>
        <taxon>Photobacterium</taxon>
    </lineage>
</organism>
<gene>
    <name evidence="1" type="ORF">JCM19237_2140</name>
</gene>
<dbReference type="EMBL" id="BBMN01000003">
    <property type="protein sequence ID" value="GAL03989.1"/>
    <property type="molecule type" value="Genomic_DNA"/>
</dbReference>
<dbReference type="Proteomes" id="UP000029227">
    <property type="component" value="Unassembled WGS sequence"/>
</dbReference>
<protein>
    <submittedName>
        <fullName evidence="1">Uncharacterized protein</fullName>
    </submittedName>
</protein>